<dbReference type="PANTHER" id="PTHR42791:SF17">
    <property type="entry name" value="ACETYLTRANSFERASE, GNAT FAMILY FAMILY (AFU_ORTHOLOGUE AFUA_8G05690)"/>
    <property type="match status" value="1"/>
</dbReference>
<sequence>MPLSLHPALPSDLDTLIEIYFLSFQNPLALTAFPDVPPVRKWWTDSIEAEIKDPTALFLKVVEGDEIIAWAKWNRPVAGKADEPLPQWPEGGDKELAQAFFRKMADMHHTLIGSRPHWYLELLATHPSHQRKGAGGMLLNYVCKLADAKGDIAYLEASPVSVSTYQRYGFKEKDRVKMMINGEEYVNQCMVRDPQRAEECNNIGEFGCMLD</sequence>
<reference evidence="2" key="1">
    <citation type="journal article" date="2020" name="Stud. Mycol.">
        <title>101 Dothideomycetes genomes: a test case for predicting lifestyles and emergence of pathogens.</title>
        <authorList>
            <person name="Haridas S."/>
            <person name="Albert R."/>
            <person name="Binder M."/>
            <person name="Bloem J."/>
            <person name="Labutti K."/>
            <person name="Salamov A."/>
            <person name="Andreopoulos B."/>
            <person name="Baker S."/>
            <person name="Barry K."/>
            <person name="Bills G."/>
            <person name="Bluhm B."/>
            <person name="Cannon C."/>
            <person name="Castanera R."/>
            <person name="Culley D."/>
            <person name="Daum C."/>
            <person name="Ezra D."/>
            <person name="Gonzalez J."/>
            <person name="Henrissat B."/>
            <person name="Kuo A."/>
            <person name="Liang C."/>
            <person name="Lipzen A."/>
            <person name="Lutzoni F."/>
            <person name="Magnuson J."/>
            <person name="Mondo S."/>
            <person name="Nolan M."/>
            <person name="Ohm R."/>
            <person name="Pangilinan J."/>
            <person name="Park H.-J."/>
            <person name="Ramirez L."/>
            <person name="Alfaro M."/>
            <person name="Sun H."/>
            <person name="Tritt A."/>
            <person name="Yoshinaga Y."/>
            <person name="Zwiers L.-H."/>
            <person name="Turgeon B."/>
            <person name="Goodwin S."/>
            <person name="Spatafora J."/>
            <person name="Crous P."/>
            <person name="Grigoriev I."/>
        </authorList>
    </citation>
    <scope>NUCLEOTIDE SEQUENCE</scope>
    <source>
        <strain evidence="2">CBS 133067</strain>
    </source>
</reference>
<protein>
    <submittedName>
        <fullName evidence="2">Acyl-CoA N-acyltransferase</fullName>
    </submittedName>
</protein>
<dbReference type="Gene3D" id="3.40.630.30">
    <property type="match status" value="1"/>
</dbReference>
<evidence type="ECO:0000259" key="1">
    <source>
        <dbReference type="PROSITE" id="PS51186"/>
    </source>
</evidence>
<dbReference type="PROSITE" id="PS51186">
    <property type="entry name" value="GNAT"/>
    <property type="match status" value="1"/>
</dbReference>
<proteinExistence type="predicted"/>
<dbReference type="InterPro" id="IPR052523">
    <property type="entry name" value="Trichothecene_AcTrans"/>
</dbReference>
<dbReference type="AlphaFoldDB" id="A0A9P4ID38"/>
<dbReference type="Pfam" id="PF00583">
    <property type="entry name" value="Acetyltransf_1"/>
    <property type="match status" value="1"/>
</dbReference>
<dbReference type="GO" id="GO:0016747">
    <property type="term" value="F:acyltransferase activity, transferring groups other than amino-acyl groups"/>
    <property type="evidence" value="ECO:0007669"/>
    <property type="project" value="InterPro"/>
</dbReference>
<name>A0A9P4ID38_9PEZI</name>
<dbReference type="CDD" id="cd04301">
    <property type="entry name" value="NAT_SF"/>
    <property type="match status" value="1"/>
</dbReference>
<dbReference type="EMBL" id="ML978130">
    <property type="protein sequence ID" value="KAF2096016.1"/>
    <property type="molecule type" value="Genomic_DNA"/>
</dbReference>
<dbReference type="OrthoDB" id="2115692at2759"/>
<keyword evidence="3" id="KW-1185">Reference proteome</keyword>
<dbReference type="SUPFAM" id="SSF55729">
    <property type="entry name" value="Acyl-CoA N-acyltransferases (Nat)"/>
    <property type="match status" value="1"/>
</dbReference>
<comment type="caution">
    <text evidence="2">The sequence shown here is derived from an EMBL/GenBank/DDBJ whole genome shotgun (WGS) entry which is preliminary data.</text>
</comment>
<organism evidence="2 3">
    <name type="scientific">Rhizodiscina lignyota</name>
    <dbReference type="NCBI Taxonomy" id="1504668"/>
    <lineage>
        <taxon>Eukaryota</taxon>
        <taxon>Fungi</taxon>
        <taxon>Dikarya</taxon>
        <taxon>Ascomycota</taxon>
        <taxon>Pezizomycotina</taxon>
        <taxon>Dothideomycetes</taxon>
        <taxon>Pleosporomycetidae</taxon>
        <taxon>Aulographales</taxon>
        <taxon>Rhizodiscinaceae</taxon>
        <taxon>Rhizodiscina</taxon>
    </lineage>
</organism>
<accession>A0A9P4ID38</accession>
<dbReference type="PANTHER" id="PTHR42791">
    <property type="entry name" value="GNAT FAMILY ACETYLTRANSFERASE"/>
    <property type="match status" value="1"/>
</dbReference>
<dbReference type="InterPro" id="IPR000182">
    <property type="entry name" value="GNAT_dom"/>
</dbReference>
<feature type="domain" description="N-acetyltransferase" evidence="1">
    <location>
        <begin position="3"/>
        <end position="192"/>
    </location>
</feature>
<dbReference type="Proteomes" id="UP000799772">
    <property type="component" value="Unassembled WGS sequence"/>
</dbReference>
<evidence type="ECO:0000313" key="3">
    <source>
        <dbReference type="Proteomes" id="UP000799772"/>
    </source>
</evidence>
<gene>
    <name evidence="2" type="ORF">NA57DRAFT_59075</name>
</gene>
<dbReference type="InterPro" id="IPR016181">
    <property type="entry name" value="Acyl_CoA_acyltransferase"/>
</dbReference>
<evidence type="ECO:0000313" key="2">
    <source>
        <dbReference type="EMBL" id="KAF2096016.1"/>
    </source>
</evidence>